<dbReference type="Proteomes" id="UP000507222">
    <property type="component" value="Unassembled WGS sequence"/>
</dbReference>
<accession>A0A6J5TUH3</accession>
<evidence type="ECO:0000256" key="3">
    <source>
        <dbReference type="SAM" id="MobiDB-lite"/>
    </source>
</evidence>
<dbReference type="EMBL" id="CAEKDK010000001">
    <property type="protein sequence ID" value="CAB4267720.1"/>
    <property type="molecule type" value="Genomic_DNA"/>
</dbReference>
<evidence type="ECO:0000256" key="2">
    <source>
        <dbReference type="ARBA" id="ARBA00023186"/>
    </source>
</evidence>
<keyword evidence="2" id="KW-0143">Chaperone</keyword>
<organism evidence="4 5">
    <name type="scientific">Prunus armeniaca</name>
    <name type="common">Apricot</name>
    <name type="synonym">Armeniaca vulgaris</name>
    <dbReference type="NCBI Taxonomy" id="36596"/>
    <lineage>
        <taxon>Eukaryota</taxon>
        <taxon>Viridiplantae</taxon>
        <taxon>Streptophyta</taxon>
        <taxon>Embryophyta</taxon>
        <taxon>Tracheophyta</taxon>
        <taxon>Spermatophyta</taxon>
        <taxon>Magnoliopsida</taxon>
        <taxon>eudicotyledons</taxon>
        <taxon>Gunneridae</taxon>
        <taxon>Pentapetalae</taxon>
        <taxon>rosids</taxon>
        <taxon>fabids</taxon>
        <taxon>Rosales</taxon>
        <taxon>Rosaceae</taxon>
        <taxon>Amygdaloideae</taxon>
        <taxon>Amygdaleae</taxon>
        <taxon>Prunus</taxon>
    </lineage>
</organism>
<dbReference type="InterPro" id="IPR027409">
    <property type="entry name" value="GroEL-like_apical_dom_sf"/>
</dbReference>
<dbReference type="InterPro" id="IPR001844">
    <property type="entry name" value="Cpn60/GroEL"/>
</dbReference>
<evidence type="ECO:0000313" key="5">
    <source>
        <dbReference type="Proteomes" id="UP000507222"/>
    </source>
</evidence>
<feature type="compositionally biased region" description="Low complexity" evidence="3">
    <location>
        <begin position="142"/>
        <end position="153"/>
    </location>
</feature>
<dbReference type="Gene3D" id="3.50.7.10">
    <property type="entry name" value="GroEL"/>
    <property type="match status" value="1"/>
</dbReference>
<comment type="similarity">
    <text evidence="1">Belongs to the chaperonin (HSP60) family.</text>
</comment>
<name>A0A6J5TUH3_PRUAR</name>
<evidence type="ECO:0000313" key="4">
    <source>
        <dbReference type="EMBL" id="CAB4267720.1"/>
    </source>
</evidence>
<dbReference type="AlphaFoldDB" id="A0A6J5TUH3"/>
<dbReference type="GO" id="GO:0140662">
    <property type="term" value="F:ATP-dependent protein folding chaperone"/>
    <property type="evidence" value="ECO:0007669"/>
    <property type="project" value="InterPro"/>
</dbReference>
<dbReference type="GO" id="GO:0042026">
    <property type="term" value="P:protein refolding"/>
    <property type="evidence" value="ECO:0007669"/>
    <property type="project" value="InterPro"/>
</dbReference>
<sequence>MLVLKTTRVSGKEKKRINLRTLPTAVSSGAELRSLIELDHRSRKSWLLAVGGIASCCFVPKLSFSTTPRQEKVVVIDNIVCYTEIFAAYHTSTGKALAFTSSSASSHLDSPTQHANSPNSSLALQRSLTSVVASRMKKALRLKSAGSGSKKSLGSGGSGSGPGKPKRVMTVGELMRIQMGISDAMDSRVRRALLRISAAQSHIRVLETTQQNIAALLMGLEYLINISYMDDTEVFKDGETLDNELEVVEGMKLDRGYISPYFITNQNNQKCELENPLIIIHEKKISSINVVVKVLELEENRTAWKMCKKGELTHTTKNKLLKLRSN</sequence>
<protein>
    <submittedName>
        <fullName evidence="4">Uncharacterized protein</fullName>
    </submittedName>
</protein>
<dbReference type="PANTHER" id="PTHR45633">
    <property type="entry name" value="60 KDA HEAT SHOCK PROTEIN, MITOCHONDRIAL"/>
    <property type="match status" value="1"/>
</dbReference>
<evidence type="ECO:0000256" key="1">
    <source>
        <dbReference type="ARBA" id="ARBA00006607"/>
    </source>
</evidence>
<reference evidence="4 5" key="1">
    <citation type="submission" date="2020-05" db="EMBL/GenBank/DDBJ databases">
        <authorList>
            <person name="Campoy J."/>
            <person name="Schneeberger K."/>
            <person name="Spophaly S."/>
        </authorList>
    </citation>
    <scope>NUCLEOTIDE SEQUENCE [LARGE SCALE GENOMIC DNA]</scope>
    <source>
        <strain evidence="4">PruArmRojPasFocal</strain>
    </source>
</reference>
<dbReference type="SUPFAM" id="SSF52029">
    <property type="entry name" value="GroEL apical domain-like"/>
    <property type="match status" value="1"/>
</dbReference>
<proteinExistence type="inferred from homology"/>
<gene>
    <name evidence="4" type="ORF">CURHAP_LOCUS10554</name>
</gene>
<feature type="region of interest" description="Disordered" evidence="3">
    <location>
        <begin position="142"/>
        <end position="167"/>
    </location>
</feature>